<dbReference type="EMBL" id="CAJNOH010000020">
    <property type="protein sequence ID" value="CAF0767347.1"/>
    <property type="molecule type" value="Genomic_DNA"/>
</dbReference>
<accession>A0A813QHU6</accession>
<dbReference type="AlphaFoldDB" id="A0A813QHU6"/>
<feature type="compositionally biased region" description="Basic and acidic residues" evidence="1">
    <location>
        <begin position="179"/>
        <end position="194"/>
    </location>
</feature>
<organism evidence="2 4">
    <name type="scientific">Rotaria sordida</name>
    <dbReference type="NCBI Taxonomy" id="392033"/>
    <lineage>
        <taxon>Eukaryota</taxon>
        <taxon>Metazoa</taxon>
        <taxon>Spiralia</taxon>
        <taxon>Gnathifera</taxon>
        <taxon>Rotifera</taxon>
        <taxon>Eurotatoria</taxon>
        <taxon>Bdelloidea</taxon>
        <taxon>Philodinida</taxon>
        <taxon>Philodinidae</taxon>
        <taxon>Rotaria</taxon>
    </lineage>
</organism>
<evidence type="ECO:0000313" key="3">
    <source>
        <dbReference type="EMBL" id="CAF0979300.1"/>
    </source>
</evidence>
<reference evidence="2" key="1">
    <citation type="submission" date="2021-02" db="EMBL/GenBank/DDBJ databases">
        <authorList>
            <person name="Nowell W R."/>
        </authorList>
    </citation>
    <scope>NUCLEOTIDE SEQUENCE</scope>
</reference>
<protein>
    <submittedName>
        <fullName evidence="2">Uncharacterized protein</fullName>
    </submittedName>
</protein>
<keyword evidence="5" id="KW-1185">Reference proteome</keyword>
<feature type="region of interest" description="Disordered" evidence="1">
    <location>
        <begin position="173"/>
        <end position="194"/>
    </location>
</feature>
<evidence type="ECO:0000313" key="4">
    <source>
        <dbReference type="Proteomes" id="UP000663854"/>
    </source>
</evidence>
<evidence type="ECO:0000313" key="5">
    <source>
        <dbReference type="Proteomes" id="UP000663870"/>
    </source>
</evidence>
<dbReference type="EMBL" id="CAJNOL010000277">
    <property type="protein sequence ID" value="CAF0979300.1"/>
    <property type="molecule type" value="Genomic_DNA"/>
</dbReference>
<dbReference type="Proteomes" id="UP000663854">
    <property type="component" value="Unassembled WGS sequence"/>
</dbReference>
<comment type="caution">
    <text evidence="2">The sequence shown here is derived from an EMBL/GenBank/DDBJ whole genome shotgun (WGS) entry which is preliminary data.</text>
</comment>
<evidence type="ECO:0000256" key="1">
    <source>
        <dbReference type="SAM" id="MobiDB-lite"/>
    </source>
</evidence>
<sequence length="693" mass="80542">MCSRQISPSVLLRGQNLKSWHDPVQMHSWTDLPKCMRFIGRYGCTIKRSLIWMRHTLDCISPTATPEQLDYILNGYANLYKLELNIIRFTDDVPIDDNDVYVYGVTSHKIEQQKRHRNIAFIMYDFKMSLFAPWYATHADCQPQTCFATNDKTIISYIKELIVQRNLEISQDPASQTDRTVDNDNTTRYDEERQHTDNLDARFSSRSSEYSNLNDINSKHCKNVLAVQNEAVLIKHKNSSSDIQHTAQTIPQSDSHFYSKEIMTDSIDSIENDLNLSWNTDSIEKVYEKLEHMTKYLYQNKCLHQEIDDTTSMETDDRQQTTDETLKEGEWISKNVMTNTAQSKTGHAKNHICSSKNIVSHIPICLFQSTTKPATIVRPDVRTSHSSIQNYDKPNVIKHPKRHRRVRMLKDLAKKDCPLVQAGENKKQRKYPEIEVPSDGDGVQLYVRVRVVTENHFRHPYQTVAPENVRVDWTLMKDNNERSCLQCSPVSFDPVTESVFLKITDDERKKRRKTIKVYLFNWKQYGPSMTEIIERENLRLCRLEFQLCIQISSSQYQFVSHPSHTSVIEQEDGDLTIDSTKIVPKELCALGGERIIVQLSIISRKKDFRIKCNEIELKNKDFTIERKKLSLISPARTEGNNELHLVIIKTEFVEDSSLRKKHCLYDDYLPYVDHGKHAQICSYPNLASSDNKT</sequence>
<dbReference type="Proteomes" id="UP000663870">
    <property type="component" value="Unassembled WGS sequence"/>
</dbReference>
<evidence type="ECO:0000313" key="2">
    <source>
        <dbReference type="EMBL" id="CAF0767347.1"/>
    </source>
</evidence>
<proteinExistence type="predicted"/>
<name>A0A813QHU6_9BILA</name>
<gene>
    <name evidence="3" type="ORF">JXQ802_LOCUS13091</name>
    <name evidence="2" type="ORF">PYM288_LOCUS2920</name>
</gene>